<evidence type="ECO:0000256" key="1">
    <source>
        <dbReference type="SAM" id="MobiDB-lite"/>
    </source>
</evidence>
<dbReference type="Pfam" id="PF13598">
    <property type="entry name" value="DUF4139"/>
    <property type="match status" value="1"/>
</dbReference>
<dbReference type="KEGG" id="mrr:Moror_1800"/>
<name>V2YNY1_MONRO</name>
<dbReference type="PANTHER" id="PTHR31005">
    <property type="entry name" value="DUF4139 DOMAIN-CONTAINING PROTEIN"/>
    <property type="match status" value="1"/>
</dbReference>
<proteinExistence type="predicted"/>
<dbReference type="InterPro" id="IPR011935">
    <property type="entry name" value="CHP02231"/>
</dbReference>
<dbReference type="Proteomes" id="UP000017559">
    <property type="component" value="Unassembled WGS sequence"/>
</dbReference>
<dbReference type="PANTHER" id="PTHR31005:SF8">
    <property type="entry name" value="DUF4139 DOMAIN-CONTAINING PROTEIN"/>
    <property type="match status" value="1"/>
</dbReference>
<feature type="domain" description="DUF4139" evidence="2">
    <location>
        <begin position="208"/>
        <end position="519"/>
    </location>
</feature>
<feature type="region of interest" description="Disordered" evidence="1">
    <location>
        <begin position="520"/>
        <end position="547"/>
    </location>
</feature>
<dbReference type="InterPro" id="IPR037291">
    <property type="entry name" value="DUF4139"/>
</dbReference>
<feature type="region of interest" description="Disordered" evidence="1">
    <location>
        <begin position="297"/>
        <end position="332"/>
    </location>
</feature>
<reference evidence="4 5" key="1">
    <citation type="journal article" date="2014" name="BMC Genomics">
        <title>Genome and secretome analysis of the hemibiotrophic fungal pathogen, Moniliophthora roreri, which causes frosty pod rot disease of cacao: mechanisms of the biotrophic and necrotrophic phases.</title>
        <authorList>
            <person name="Meinhardt L.W."/>
            <person name="Costa G.G.L."/>
            <person name="Thomazella D.P.T."/>
            <person name="Teixeira P.J.P.L."/>
            <person name="Carazzolle M.F."/>
            <person name="Schuster S.C."/>
            <person name="Carlson J.E."/>
            <person name="Guiltinan M.J."/>
            <person name="Mieczkowski P."/>
            <person name="Farmer A."/>
            <person name="Ramaraj T."/>
            <person name="Crozier J."/>
            <person name="Davis R.E."/>
            <person name="Shao J."/>
            <person name="Melnick R.L."/>
            <person name="Pereira G.A.G."/>
            <person name="Bailey B.A."/>
        </authorList>
    </citation>
    <scope>NUCLEOTIDE SEQUENCE [LARGE SCALE GENOMIC DNA]</scope>
    <source>
        <strain evidence="4 5">MCA 2997</strain>
    </source>
</reference>
<keyword evidence="5" id="KW-1185">Reference proteome</keyword>
<dbReference type="OrthoDB" id="10068793at2759"/>
<dbReference type="Pfam" id="PF13600">
    <property type="entry name" value="DUF4140"/>
    <property type="match status" value="1"/>
</dbReference>
<protein>
    <submittedName>
        <fullName evidence="4">Mucoidy inhibitor a</fullName>
    </submittedName>
</protein>
<dbReference type="AlphaFoldDB" id="V2YNY1"/>
<organism evidence="4 5">
    <name type="scientific">Moniliophthora roreri (strain MCA 2997)</name>
    <name type="common">Cocoa frosty pod rot fungus</name>
    <name type="synonym">Crinipellis roreri</name>
    <dbReference type="NCBI Taxonomy" id="1381753"/>
    <lineage>
        <taxon>Eukaryota</taxon>
        <taxon>Fungi</taxon>
        <taxon>Dikarya</taxon>
        <taxon>Basidiomycota</taxon>
        <taxon>Agaricomycotina</taxon>
        <taxon>Agaricomycetes</taxon>
        <taxon>Agaricomycetidae</taxon>
        <taxon>Agaricales</taxon>
        <taxon>Marasmiineae</taxon>
        <taxon>Marasmiaceae</taxon>
        <taxon>Moniliophthora</taxon>
    </lineage>
</organism>
<accession>V2YNY1</accession>
<evidence type="ECO:0000313" key="5">
    <source>
        <dbReference type="Proteomes" id="UP000017559"/>
    </source>
</evidence>
<dbReference type="EMBL" id="AWSO01000201">
    <property type="protein sequence ID" value="ESK93389.1"/>
    <property type="molecule type" value="Genomic_DNA"/>
</dbReference>
<dbReference type="HOGENOM" id="CLU_010457_2_0_1"/>
<feature type="compositionally biased region" description="Basic and acidic residues" evidence="1">
    <location>
        <begin position="525"/>
        <end position="541"/>
    </location>
</feature>
<gene>
    <name evidence="4" type="ORF">Moror_1800</name>
</gene>
<feature type="domain" description="DUF4140" evidence="3">
    <location>
        <begin position="19"/>
        <end position="110"/>
    </location>
</feature>
<comment type="caution">
    <text evidence="4">The sequence shown here is derived from an EMBL/GenBank/DDBJ whole genome shotgun (WGS) entry which is preliminary data.</text>
</comment>
<evidence type="ECO:0000313" key="4">
    <source>
        <dbReference type="EMBL" id="ESK93389.1"/>
    </source>
</evidence>
<dbReference type="NCBIfam" id="TIGR02231">
    <property type="entry name" value="mucoidy inhibitor MuiA family protein"/>
    <property type="match status" value="1"/>
</dbReference>
<evidence type="ECO:0000259" key="3">
    <source>
        <dbReference type="Pfam" id="PF13600"/>
    </source>
</evidence>
<dbReference type="InterPro" id="IPR025554">
    <property type="entry name" value="DUF4140"/>
</dbReference>
<evidence type="ECO:0000259" key="2">
    <source>
        <dbReference type="Pfam" id="PF13598"/>
    </source>
</evidence>
<sequence length="625" mass="69252">MSPHIVEVVSTQDGEIQSVSVYTGRAEITRRFSFEVEEGQNQVNITGLPNVLEEESIRVEGRGHAIIHDVTIPRPRPTIVRVKEETASPFLKELEDEKELISNALRRHQLSELALESFIKEALLNIRDPSGIGSLIDSFNQAGAKVDEDKVQLRARLDEINVKISAERKRIHDAEPAEVETSEFTRKLGLQLGVGVFAEKKGNIELIVTYAVTSVSWDAFYDVRVSTLTKEDGVTLEYKANIKQDTGESWENVELTLETATPSYNSKIPELKPWNISQYIQSQPVIVVNRPMYYSRGHSMSRRRSRSPSPSYERDSRSSRSRSRSPIIIPAQPAMVPPPMPTKIAEPILGKGNISAIFRVPGKMTIPGDGEAHSVSIAQLKLDAILEWICVPKIDNKVHLKADILNASDYAFVSGNANIYVDGSFISKTRLPAVSPGEKFDCALGLDPSIRITYHPRTTKRTSKSVFGFGQKTITLAYSQRITVQNTKPSAVEGIKVIDQIPVSQDERIDVKLITPELTIPTPQKDTDRKKASSKEKDSSSIKRFSSTMSGSSLKTLLSGGKDRAGSVGVTAQWDGVDEPDVDETTIRKYGKINWICSIPPQGTANLVLEWEVSHPVEMKIAGLQ</sequence>